<keyword evidence="5" id="KW-0732">Signal</keyword>
<evidence type="ECO:0000256" key="1">
    <source>
        <dbReference type="ARBA" id="ARBA00023015"/>
    </source>
</evidence>
<dbReference type="InterPro" id="IPR019734">
    <property type="entry name" value="TPR_rpt"/>
</dbReference>
<dbReference type="SMART" id="SM00342">
    <property type="entry name" value="HTH_ARAC"/>
    <property type="match status" value="1"/>
</dbReference>
<keyword evidence="4" id="KW-0472">Membrane</keyword>
<gene>
    <name evidence="7" type="ORF">E6C50_12440</name>
</gene>
<keyword evidence="3" id="KW-0804">Transcription</keyword>
<dbReference type="SMART" id="SM00028">
    <property type="entry name" value="TPR"/>
    <property type="match status" value="4"/>
</dbReference>
<evidence type="ECO:0000256" key="5">
    <source>
        <dbReference type="SAM" id="SignalP"/>
    </source>
</evidence>
<dbReference type="EMBL" id="SSNZ01000005">
    <property type="protein sequence ID" value="THF49549.1"/>
    <property type="molecule type" value="Genomic_DNA"/>
</dbReference>
<dbReference type="Gene3D" id="1.10.10.60">
    <property type="entry name" value="Homeodomain-like"/>
    <property type="match status" value="2"/>
</dbReference>
<keyword evidence="2" id="KW-0238">DNA-binding</keyword>
<dbReference type="PANTHER" id="PTHR43280">
    <property type="entry name" value="ARAC-FAMILY TRANSCRIPTIONAL REGULATOR"/>
    <property type="match status" value="1"/>
</dbReference>
<sequence>MLLSLLKRVFLCAFLLSFQSILATDTKNQLKDSIQKYIYSNPALAKKYIHRYLSLSEKQKEDNDVIIAYNYLGYVCMTLSETDSAFYFCDKAIIKAYGANNQNLVLRAKINKASLLYQIYNFEQALLLYNEALQLANKLKDSYSVRSISISIANIKYEIGKHGEALAVFKKYLNNSDVSKQERASLELKIAKTYLKMNQPDSSMIYINKGLDYCKAANDKELEVYFLNVKGLSFLKKKDYKDTETVLNEALQKAVKIKNKRIEATVMLSLAGLRSEQKQYNESNRVLKAGLSKQDKSEFAPEELTDYYKLLAENYKAVDSIGQSNFYYQKFIDENSKKSAKKIGTLEDLHKIDIEKIDQEKTDEVKQKNILIVAVLLLIGFLGFFYFRSKRNARVNQEKFEILIGKINDFEAKKLLEEQEKTTKSKTKEDILESQLIPNITISKEEDIIETAESGAIEVPLEEPLESSETFDIESETIAHQDVVPTDATFIIKDERVNDILEKLEKLQEKKYFLRQDCTLHNVAKKLKTNTAYLSKIVNNELGKSFSTYINELRINYVILELKNNSKLRAYSVSSIADEIGYKSSDSFTKYFKAATGITPSIYIKKIEEMKHKEESVL</sequence>
<feature type="transmembrane region" description="Helical" evidence="4">
    <location>
        <begin position="370"/>
        <end position="387"/>
    </location>
</feature>
<dbReference type="Gene3D" id="1.25.40.10">
    <property type="entry name" value="Tetratricopeptide repeat domain"/>
    <property type="match status" value="2"/>
</dbReference>
<feature type="domain" description="HTH araC/xylS-type" evidence="6">
    <location>
        <begin position="498"/>
        <end position="606"/>
    </location>
</feature>
<dbReference type="PANTHER" id="PTHR43280:SF2">
    <property type="entry name" value="HTH-TYPE TRANSCRIPTIONAL REGULATOR EXSA"/>
    <property type="match status" value="1"/>
</dbReference>
<organism evidence="7 8">
    <name type="scientific">Flavobacterium supellecticarium</name>
    <dbReference type="NCBI Taxonomy" id="2565924"/>
    <lineage>
        <taxon>Bacteria</taxon>
        <taxon>Pseudomonadati</taxon>
        <taxon>Bacteroidota</taxon>
        <taxon>Flavobacteriia</taxon>
        <taxon>Flavobacteriales</taxon>
        <taxon>Flavobacteriaceae</taxon>
        <taxon>Flavobacterium</taxon>
    </lineage>
</organism>
<dbReference type="Pfam" id="PF12833">
    <property type="entry name" value="HTH_18"/>
    <property type="match status" value="1"/>
</dbReference>
<feature type="signal peptide" evidence="5">
    <location>
        <begin position="1"/>
        <end position="23"/>
    </location>
</feature>
<name>A0A4S3ZUW4_9FLAO</name>
<evidence type="ECO:0000313" key="8">
    <source>
        <dbReference type="Proteomes" id="UP000307507"/>
    </source>
</evidence>
<dbReference type="Proteomes" id="UP000307507">
    <property type="component" value="Unassembled WGS sequence"/>
</dbReference>
<dbReference type="PROSITE" id="PS01124">
    <property type="entry name" value="HTH_ARAC_FAMILY_2"/>
    <property type="match status" value="1"/>
</dbReference>
<keyword evidence="4" id="KW-1133">Transmembrane helix</keyword>
<evidence type="ECO:0000259" key="6">
    <source>
        <dbReference type="PROSITE" id="PS01124"/>
    </source>
</evidence>
<keyword evidence="4" id="KW-0812">Transmembrane</keyword>
<dbReference type="GO" id="GO:0003700">
    <property type="term" value="F:DNA-binding transcription factor activity"/>
    <property type="evidence" value="ECO:0007669"/>
    <property type="project" value="InterPro"/>
</dbReference>
<reference evidence="7 8" key="1">
    <citation type="submission" date="2019-04" db="EMBL/GenBank/DDBJ databases">
        <title>Flavobacterium sp. nov. isolated from construction timber.</title>
        <authorList>
            <person name="Lin S.-Y."/>
            <person name="Chang C.-T."/>
            <person name="Young C.-C."/>
        </authorList>
    </citation>
    <scope>NUCLEOTIDE SEQUENCE [LARGE SCALE GENOMIC DNA]</scope>
    <source>
        <strain evidence="7 8">CC-CTC003</strain>
    </source>
</reference>
<evidence type="ECO:0000256" key="3">
    <source>
        <dbReference type="ARBA" id="ARBA00023163"/>
    </source>
</evidence>
<accession>A0A4S3ZUW4</accession>
<keyword evidence="8" id="KW-1185">Reference proteome</keyword>
<evidence type="ECO:0000313" key="7">
    <source>
        <dbReference type="EMBL" id="THF49549.1"/>
    </source>
</evidence>
<dbReference type="InterPro" id="IPR018060">
    <property type="entry name" value="HTH_AraC"/>
</dbReference>
<feature type="chain" id="PRO_5020956087" evidence="5">
    <location>
        <begin position="24"/>
        <end position="618"/>
    </location>
</feature>
<dbReference type="SUPFAM" id="SSF46689">
    <property type="entry name" value="Homeodomain-like"/>
    <property type="match status" value="1"/>
</dbReference>
<dbReference type="AlphaFoldDB" id="A0A4S3ZUW4"/>
<evidence type="ECO:0000256" key="2">
    <source>
        <dbReference type="ARBA" id="ARBA00023125"/>
    </source>
</evidence>
<comment type="caution">
    <text evidence="7">The sequence shown here is derived from an EMBL/GenBank/DDBJ whole genome shotgun (WGS) entry which is preliminary data.</text>
</comment>
<dbReference type="InterPro" id="IPR009057">
    <property type="entry name" value="Homeodomain-like_sf"/>
</dbReference>
<dbReference type="InterPro" id="IPR011990">
    <property type="entry name" value="TPR-like_helical_dom_sf"/>
</dbReference>
<dbReference type="RefSeq" id="WP_136403545.1">
    <property type="nucleotide sequence ID" value="NZ_SSNZ01000005.1"/>
</dbReference>
<dbReference type="SUPFAM" id="SSF48452">
    <property type="entry name" value="TPR-like"/>
    <property type="match status" value="2"/>
</dbReference>
<protein>
    <submittedName>
        <fullName evidence="7">Helix-turn-helix domain-containing protein</fullName>
    </submittedName>
</protein>
<keyword evidence="1" id="KW-0805">Transcription regulation</keyword>
<dbReference type="OrthoDB" id="5295174at2"/>
<proteinExistence type="predicted"/>
<dbReference type="GO" id="GO:0043565">
    <property type="term" value="F:sequence-specific DNA binding"/>
    <property type="evidence" value="ECO:0007669"/>
    <property type="project" value="InterPro"/>
</dbReference>
<evidence type="ECO:0000256" key="4">
    <source>
        <dbReference type="SAM" id="Phobius"/>
    </source>
</evidence>